<evidence type="ECO:0000256" key="2">
    <source>
        <dbReference type="ARBA" id="ARBA00004225"/>
    </source>
</evidence>
<feature type="transmembrane region" description="Helical" evidence="17">
    <location>
        <begin position="215"/>
        <end position="234"/>
    </location>
</feature>
<evidence type="ECO:0000256" key="7">
    <source>
        <dbReference type="ARBA" id="ARBA00022660"/>
    </source>
</evidence>
<feature type="transmembrane region" description="Helical" evidence="17">
    <location>
        <begin position="108"/>
        <end position="129"/>
    </location>
</feature>
<keyword evidence="14 17" id="KW-0496">Mitochondrion</keyword>
<proteinExistence type="inferred from homology"/>
<evidence type="ECO:0000256" key="14">
    <source>
        <dbReference type="ARBA" id="ARBA00023128"/>
    </source>
</evidence>
<accession>A0A9E8G7I0</accession>
<keyword evidence="11 17" id="KW-1133">Transmembrane helix</keyword>
<evidence type="ECO:0000256" key="8">
    <source>
        <dbReference type="ARBA" id="ARBA00022692"/>
    </source>
</evidence>
<feature type="transmembrane region" description="Helical" evidence="17">
    <location>
        <begin position="182"/>
        <end position="203"/>
    </location>
</feature>
<comment type="function">
    <text evidence="1">Core subunit of the mitochondrial membrane respiratory chain NADH dehydrogenase (Complex I) that is believed to belong to the minimal assembly required for catalysis. Complex I functions in the transfer of electrons from NADH to the respiratory chain. The immediate electron acceptor for the enzyme is believed to be ubiquinone.</text>
</comment>
<dbReference type="InterPro" id="IPR001750">
    <property type="entry name" value="ND/Mrp_TM"/>
</dbReference>
<feature type="domain" description="NADH:quinone oxidoreductase/Mrp antiporter transmembrane" evidence="18">
    <location>
        <begin position="106"/>
        <end position="389"/>
    </location>
</feature>
<comment type="similarity">
    <text evidence="3 17">Belongs to the complex I subunit 4 family.</text>
</comment>
<name>A0A9E8G7I0_9HYME</name>
<sequence length="438" mass="52681">MMSIYLMMMFSFIINLFKFNLNLFFYQNFIFIIFFMFLIFNKILFFTMKFFWMLFIDYYSFYLILLTIWIMSLMFMSFMNMNFMKLYIYNLLIMMLSLMLTFNSINYFMFYFFFEVSMLPTLFLIISWGNQYERMEAGIYMLMYTLFASLPMMIILFKIFYFSFSLNMILLNNMNLINYLYMYIYLLLIFLVKLPMFMFHLWLPKAHVQAPISGSMILAAIMLKLGGYGILRVMMIMENLCIKYNYIIISLSLMGALYISLICLQQIDMKMLVAYSSIVHMGTMISSLMMMNSTGYLSAMFMMISHGLCSSGLFCLVNMNYERIYSRSIFMNKGMMNLMPSLTFFWFMLSIFNMAAPPSLNLFSEIFMINSVLSWSFSLILILMLLSFFSVMYMMFFYSFIQHGMLYKNLNLFMFINIREFMLLIFHLFPLIYLILFF</sequence>
<keyword evidence="15 17" id="KW-0472">Membrane</keyword>
<evidence type="ECO:0000256" key="16">
    <source>
        <dbReference type="ARBA" id="ARBA00049551"/>
    </source>
</evidence>
<feature type="transmembrane region" description="Helical" evidence="17">
    <location>
        <begin position="271"/>
        <end position="290"/>
    </location>
</feature>
<evidence type="ECO:0000256" key="11">
    <source>
        <dbReference type="ARBA" id="ARBA00022989"/>
    </source>
</evidence>
<evidence type="ECO:0000256" key="4">
    <source>
        <dbReference type="ARBA" id="ARBA00012944"/>
    </source>
</evidence>
<evidence type="ECO:0000256" key="5">
    <source>
        <dbReference type="ARBA" id="ARBA00021006"/>
    </source>
</evidence>
<reference evidence="19" key="1">
    <citation type="journal article" date="2022" name="Genes (Basel)">
        <title>Novel Gene Rearrangements in the Mitochondrial Genomes of Cynipoid Wasps (Hymenoptera: Cynipoidea).</title>
        <authorList>
            <person name="Shu X."/>
            <person name="Li Z."/>
            <person name="Yuan R."/>
            <person name="Tang P."/>
            <person name="Chen X."/>
        </authorList>
    </citation>
    <scope>NUCLEOTIDE SEQUENCE</scope>
</reference>
<dbReference type="EMBL" id="OM677830">
    <property type="protein sequence ID" value="UZT67547.1"/>
    <property type="molecule type" value="Genomic_DNA"/>
</dbReference>
<keyword evidence="13 17" id="KW-0830">Ubiquinone</keyword>
<evidence type="ECO:0000256" key="1">
    <source>
        <dbReference type="ARBA" id="ARBA00003257"/>
    </source>
</evidence>
<evidence type="ECO:0000313" key="19">
    <source>
        <dbReference type="EMBL" id="UZT67547.1"/>
    </source>
</evidence>
<comment type="catalytic activity">
    <reaction evidence="16 17">
        <text>a ubiquinone + NADH + 5 H(+)(in) = a ubiquinol + NAD(+) + 4 H(+)(out)</text>
        <dbReference type="Rhea" id="RHEA:29091"/>
        <dbReference type="Rhea" id="RHEA-COMP:9565"/>
        <dbReference type="Rhea" id="RHEA-COMP:9566"/>
        <dbReference type="ChEBI" id="CHEBI:15378"/>
        <dbReference type="ChEBI" id="CHEBI:16389"/>
        <dbReference type="ChEBI" id="CHEBI:17976"/>
        <dbReference type="ChEBI" id="CHEBI:57540"/>
        <dbReference type="ChEBI" id="CHEBI:57945"/>
        <dbReference type="EC" id="7.1.1.2"/>
    </reaction>
</comment>
<dbReference type="PANTHER" id="PTHR43507">
    <property type="entry name" value="NADH-UBIQUINONE OXIDOREDUCTASE CHAIN 4"/>
    <property type="match status" value="1"/>
</dbReference>
<geneLocation type="mitochondrion" evidence="19"/>
<feature type="transmembrane region" description="Helical" evidence="17">
    <location>
        <begin position="246"/>
        <end position="264"/>
    </location>
</feature>
<keyword evidence="8 17" id="KW-0812">Transmembrane</keyword>
<feature type="transmembrane region" description="Helical" evidence="17">
    <location>
        <begin position="338"/>
        <end position="356"/>
    </location>
</feature>
<evidence type="ECO:0000259" key="18">
    <source>
        <dbReference type="Pfam" id="PF00361"/>
    </source>
</evidence>
<evidence type="ECO:0000256" key="12">
    <source>
        <dbReference type="ARBA" id="ARBA00023027"/>
    </source>
</evidence>
<feature type="transmembrane region" description="Helical" evidence="17">
    <location>
        <begin position="86"/>
        <end position="102"/>
    </location>
</feature>
<dbReference type="EC" id="7.1.1.2" evidence="4 17"/>
<organism evidence="19">
    <name type="scientific">Ibalia sp. ZJUH 20220011</name>
    <dbReference type="NCBI Taxonomy" id="2943457"/>
    <lineage>
        <taxon>Eukaryota</taxon>
        <taxon>Metazoa</taxon>
        <taxon>Ecdysozoa</taxon>
        <taxon>Arthropoda</taxon>
        <taxon>Hexapoda</taxon>
        <taxon>Insecta</taxon>
        <taxon>Pterygota</taxon>
        <taxon>Neoptera</taxon>
        <taxon>Endopterygota</taxon>
        <taxon>Hymenoptera</taxon>
        <taxon>Apocrita</taxon>
        <taxon>Proctotrupomorpha</taxon>
        <taxon>Cynipoidea</taxon>
        <taxon>Ibaliidae</taxon>
        <taxon>Ibalia</taxon>
    </lineage>
</organism>
<feature type="transmembrane region" description="Helical" evidence="17">
    <location>
        <begin position="296"/>
        <end position="317"/>
    </location>
</feature>
<evidence type="ECO:0000256" key="10">
    <source>
        <dbReference type="ARBA" id="ARBA00022982"/>
    </source>
</evidence>
<dbReference type="PRINTS" id="PR01437">
    <property type="entry name" value="NUOXDRDTASE4"/>
</dbReference>
<dbReference type="GO" id="GO:0008137">
    <property type="term" value="F:NADH dehydrogenase (ubiquinone) activity"/>
    <property type="evidence" value="ECO:0007669"/>
    <property type="project" value="UniProtKB-UniRule"/>
</dbReference>
<keyword evidence="9" id="KW-1278">Translocase</keyword>
<comment type="subcellular location">
    <subcellularLocation>
        <location evidence="2 17">Mitochondrion membrane</location>
        <topology evidence="2 17">Multi-pass membrane protein</topology>
    </subcellularLocation>
</comment>
<keyword evidence="10 17" id="KW-0249">Electron transport</keyword>
<dbReference type="InterPro" id="IPR003918">
    <property type="entry name" value="NADH_UbQ_OxRdtase"/>
</dbReference>
<evidence type="ECO:0000256" key="6">
    <source>
        <dbReference type="ARBA" id="ARBA00022448"/>
    </source>
</evidence>
<feature type="transmembrane region" description="Helical" evidence="17">
    <location>
        <begin position="141"/>
        <end position="162"/>
    </location>
</feature>
<protein>
    <recommendedName>
        <fullName evidence="5 17">NADH-ubiquinone oxidoreductase chain 4</fullName>
        <ecNumber evidence="4 17">7.1.1.2</ecNumber>
    </recommendedName>
</protein>
<evidence type="ECO:0000256" key="3">
    <source>
        <dbReference type="ARBA" id="ARBA00009025"/>
    </source>
</evidence>
<keyword evidence="12 17" id="KW-0520">NAD</keyword>
<keyword evidence="7 17" id="KW-0679">Respiratory chain</keyword>
<feature type="transmembrane region" description="Helical" evidence="17">
    <location>
        <begin position="21"/>
        <end position="40"/>
    </location>
</feature>
<dbReference type="GO" id="GO:0048039">
    <property type="term" value="F:ubiquinone binding"/>
    <property type="evidence" value="ECO:0007669"/>
    <property type="project" value="TreeGrafter"/>
</dbReference>
<dbReference type="AlphaFoldDB" id="A0A9E8G7I0"/>
<dbReference type="GO" id="GO:0031966">
    <property type="term" value="C:mitochondrial membrane"/>
    <property type="evidence" value="ECO:0007669"/>
    <property type="project" value="UniProtKB-SubCell"/>
</dbReference>
<evidence type="ECO:0000256" key="15">
    <source>
        <dbReference type="ARBA" id="ARBA00023136"/>
    </source>
</evidence>
<dbReference type="GO" id="GO:0003954">
    <property type="term" value="F:NADH dehydrogenase activity"/>
    <property type="evidence" value="ECO:0007669"/>
    <property type="project" value="TreeGrafter"/>
</dbReference>
<dbReference type="GO" id="GO:0015990">
    <property type="term" value="P:electron transport coupled proton transport"/>
    <property type="evidence" value="ECO:0007669"/>
    <property type="project" value="TreeGrafter"/>
</dbReference>
<dbReference type="Pfam" id="PF00361">
    <property type="entry name" value="Proton_antipo_M"/>
    <property type="match status" value="1"/>
</dbReference>
<keyword evidence="6 17" id="KW-0813">Transport</keyword>
<evidence type="ECO:0000256" key="13">
    <source>
        <dbReference type="ARBA" id="ARBA00023075"/>
    </source>
</evidence>
<feature type="transmembrane region" description="Helical" evidence="17">
    <location>
        <begin position="412"/>
        <end position="436"/>
    </location>
</feature>
<feature type="transmembrane region" description="Helical" evidence="17">
    <location>
        <begin position="376"/>
        <end position="400"/>
    </location>
</feature>
<gene>
    <name evidence="19" type="primary">nad4</name>
</gene>
<feature type="transmembrane region" description="Helical" evidence="17">
    <location>
        <begin position="60"/>
        <end position="79"/>
    </location>
</feature>
<reference evidence="19" key="2">
    <citation type="submission" date="2022-02" db="EMBL/GenBank/DDBJ databases">
        <authorList>
            <person name="Shu X.H."/>
            <person name="Li Z.K."/>
            <person name="Tang P."/>
            <person name="Chen X.X."/>
        </authorList>
    </citation>
    <scope>NUCLEOTIDE SEQUENCE</scope>
</reference>
<evidence type="ECO:0000256" key="9">
    <source>
        <dbReference type="ARBA" id="ARBA00022967"/>
    </source>
</evidence>
<comment type="function">
    <text evidence="17">Core subunit of the mitochondrial membrane respiratory chain NADH dehydrogenase (Complex I) which catalyzes electron transfer from NADH through the respiratory chain, using ubiquinone as an electron acceptor. Essential for the catalytic activity and assembly of complex I.</text>
</comment>
<dbReference type="PANTHER" id="PTHR43507:SF20">
    <property type="entry name" value="NADH-UBIQUINONE OXIDOREDUCTASE CHAIN 4"/>
    <property type="match status" value="1"/>
</dbReference>
<dbReference type="GO" id="GO:0042773">
    <property type="term" value="P:ATP synthesis coupled electron transport"/>
    <property type="evidence" value="ECO:0007669"/>
    <property type="project" value="InterPro"/>
</dbReference>
<evidence type="ECO:0000256" key="17">
    <source>
        <dbReference type="RuleBase" id="RU003297"/>
    </source>
</evidence>